<dbReference type="AlphaFoldDB" id="A0A0Q9YI44"/>
<dbReference type="EMBL" id="LKAJ02000001">
    <property type="protein sequence ID" value="MCS5712286.1"/>
    <property type="molecule type" value="Genomic_DNA"/>
</dbReference>
<protein>
    <submittedName>
        <fullName evidence="4">3 beta-hydroxysteroid dehydrogenase/Delta 5--&gt;4-isomerase</fullName>
    </submittedName>
    <submittedName>
        <fullName evidence="5">NAD-dependent epimerase/dehydratase family protein</fullName>
    </submittedName>
</protein>
<dbReference type="Proteomes" id="UP000051497">
    <property type="component" value="Unassembled WGS sequence"/>
</dbReference>
<dbReference type="Gene3D" id="3.40.50.720">
    <property type="entry name" value="NAD(P)-binding Rossmann-like Domain"/>
    <property type="match status" value="1"/>
</dbReference>
<gene>
    <name evidence="5" type="ORF">HT99x_012665</name>
    <name evidence="4" type="ORF">HT99x_02597</name>
</gene>
<comment type="caution">
    <text evidence="4">The sequence shown here is derived from an EMBL/GenBank/DDBJ whole genome shotgun (WGS) entry which is preliminary data.</text>
</comment>
<accession>A0A0Q9YI44</accession>
<reference evidence="5" key="2">
    <citation type="journal article" date="2016" name="Genome Announc.">
        <title>Draft Genome Sequences of Two Novel Amoeba-Resistant Intranuclear Bacteria, 'Candidatus Berkiella cookevillensis' and 'Candidatus Berkiella aquae'.</title>
        <authorList>
            <person name="Mehari Y.T."/>
            <person name="Arivett B.A."/>
            <person name="Farone A.L."/>
            <person name="Gunderson J.H."/>
            <person name="Farone M.B."/>
        </authorList>
    </citation>
    <scope>NUCLEOTIDE SEQUENCE</scope>
    <source>
        <strain evidence="5">HT99</strain>
    </source>
</reference>
<dbReference type="PANTHER" id="PTHR43000">
    <property type="entry name" value="DTDP-D-GLUCOSE 4,6-DEHYDRATASE-RELATED"/>
    <property type="match status" value="1"/>
</dbReference>
<dbReference type="SUPFAM" id="SSF51735">
    <property type="entry name" value="NAD(P)-binding Rossmann-fold domains"/>
    <property type="match status" value="1"/>
</dbReference>
<dbReference type="GO" id="GO:0016853">
    <property type="term" value="F:isomerase activity"/>
    <property type="evidence" value="ECO:0007669"/>
    <property type="project" value="UniProtKB-KW"/>
</dbReference>
<evidence type="ECO:0000256" key="2">
    <source>
        <dbReference type="ARBA" id="ARBA00007637"/>
    </source>
</evidence>
<keyword evidence="4" id="KW-0413">Isomerase</keyword>
<evidence type="ECO:0000313" key="5">
    <source>
        <dbReference type="EMBL" id="MCS5712286.1"/>
    </source>
</evidence>
<feature type="domain" description="NAD-dependent epimerase/dehydratase" evidence="3">
    <location>
        <begin position="8"/>
        <end position="233"/>
    </location>
</feature>
<dbReference type="EMBL" id="LKAJ01000013">
    <property type="protein sequence ID" value="KRG20347.1"/>
    <property type="molecule type" value="Genomic_DNA"/>
</dbReference>
<evidence type="ECO:0000313" key="4">
    <source>
        <dbReference type="EMBL" id="KRG20347.1"/>
    </source>
</evidence>
<evidence type="ECO:0000256" key="1">
    <source>
        <dbReference type="ARBA" id="ARBA00005125"/>
    </source>
</evidence>
<name>A0A0Q9YI44_9GAMM</name>
<reference evidence="5" key="3">
    <citation type="submission" date="2021-06" db="EMBL/GenBank/DDBJ databases">
        <title>Genomic Description and Analysis of Intracellular Bacteria, Candidatus Berkiella cookevillensis and Candidatus Berkiella aquae.</title>
        <authorList>
            <person name="Kidane D.T."/>
            <person name="Mehari Y.T."/>
            <person name="Rice F.C."/>
            <person name="Arivett B.A."/>
            <person name="Farone A.L."/>
            <person name="Berk S.G."/>
            <person name="Farone M.B."/>
        </authorList>
    </citation>
    <scope>NUCLEOTIDE SEQUENCE</scope>
    <source>
        <strain evidence="5">HT99</strain>
    </source>
</reference>
<proteinExistence type="inferred from homology"/>
<reference evidence="4" key="1">
    <citation type="submission" date="2015-09" db="EMBL/GenBank/DDBJ databases">
        <title>Draft Genome Sequences of Two Novel Amoeba-resistant Intranuclear Bacteria, Candidatus Berkiella cookevillensis and Candidatus Berkiella aquae.</title>
        <authorList>
            <person name="Mehari Y.T."/>
            <person name="Arivett B.A."/>
            <person name="Farone A.L."/>
            <person name="Gunderson J.H."/>
            <person name="Farone M.B."/>
        </authorList>
    </citation>
    <scope>NUCLEOTIDE SEQUENCE [LARGE SCALE GENOMIC DNA]</scope>
    <source>
        <strain evidence="4">HT99</strain>
    </source>
</reference>
<dbReference type="Pfam" id="PF01370">
    <property type="entry name" value="Epimerase"/>
    <property type="match status" value="1"/>
</dbReference>
<dbReference type="InterPro" id="IPR001509">
    <property type="entry name" value="Epimerase_deHydtase"/>
</dbReference>
<comment type="similarity">
    <text evidence="2">Belongs to the NAD(P)-dependent epimerase/dehydratase family.</text>
</comment>
<sequence>MSSSLHTILVTGATGFLGLHLCQHLLDQGYRVKAVGRQPVYPLTHENLSYHPIENIDGKTDWQDLLDDVAVIVHLAARVHHMKDRKMKALSAYQEVNVRGTQQLVRQAVKGNVKRFIYVSSIKVNGEQTFEMPFRAEDHPQPQDAYSLSKLQGEQILKEEARRQGMEWVIIRPPLIYGPKVKGNFQQLIALAKTPYPLPFRLLKNQRSLVSVFNLVSFIECCLHHQNAHREIFLVSDNQDLSTSQLLLALRKALGRGGRLFPFPLFVLKLFGLLTGKRRQVGRITESLQVNIEKSTRLLNWLPPVTVEEALKMTVAESLK</sequence>
<dbReference type="PATRIC" id="fig|1590043.3.peg.2639"/>
<organism evidence="4">
    <name type="scientific">Candidatus Berkiella aquae</name>
    <dbReference type="NCBI Taxonomy" id="295108"/>
    <lineage>
        <taxon>Bacteria</taxon>
        <taxon>Pseudomonadati</taxon>
        <taxon>Pseudomonadota</taxon>
        <taxon>Gammaproteobacteria</taxon>
        <taxon>Candidatus Berkiellales</taxon>
        <taxon>Candidatus Berkiellaceae</taxon>
        <taxon>Candidatus Berkiella</taxon>
    </lineage>
</organism>
<dbReference type="InterPro" id="IPR036291">
    <property type="entry name" value="NAD(P)-bd_dom_sf"/>
</dbReference>
<evidence type="ECO:0000259" key="3">
    <source>
        <dbReference type="Pfam" id="PF01370"/>
    </source>
</evidence>
<keyword evidence="6" id="KW-1185">Reference proteome</keyword>
<dbReference type="RefSeq" id="WP_075067199.1">
    <property type="nucleotide sequence ID" value="NZ_LKAJ02000001.1"/>
</dbReference>
<dbReference type="STRING" id="295108.HT99x_02597"/>
<evidence type="ECO:0000313" key="6">
    <source>
        <dbReference type="Proteomes" id="UP000051497"/>
    </source>
</evidence>
<comment type="pathway">
    <text evidence="1">Bacterial outer membrane biogenesis; LPS O-antigen biosynthesis.</text>
</comment>
<dbReference type="OrthoDB" id="9801056at2"/>